<proteinExistence type="predicted"/>
<gene>
    <name evidence="6" type="ORF">EZS27_031165</name>
</gene>
<dbReference type="EMBL" id="SNRY01004056">
    <property type="protein sequence ID" value="KAA6318875.1"/>
    <property type="molecule type" value="Genomic_DNA"/>
</dbReference>
<evidence type="ECO:0000256" key="3">
    <source>
        <dbReference type="ARBA" id="ARBA00023136"/>
    </source>
</evidence>
<organism evidence="6">
    <name type="scientific">termite gut metagenome</name>
    <dbReference type="NCBI Taxonomy" id="433724"/>
    <lineage>
        <taxon>unclassified sequences</taxon>
        <taxon>metagenomes</taxon>
        <taxon>organismal metagenomes</taxon>
    </lineage>
</organism>
<dbReference type="AlphaFoldDB" id="A0A5J4QAX2"/>
<keyword evidence="4" id="KW-0998">Cell outer membrane</keyword>
<name>A0A5J4QAX2_9ZZZZ</name>
<evidence type="ECO:0000256" key="2">
    <source>
        <dbReference type="ARBA" id="ARBA00022729"/>
    </source>
</evidence>
<evidence type="ECO:0000313" key="6">
    <source>
        <dbReference type="EMBL" id="KAA6318875.1"/>
    </source>
</evidence>
<protein>
    <submittedName>
        <fullName evidence="6">RagB/SusD family nutrient uptake outer membrane protein</fullName>
    </submittedName>
</protein>
<keyword evidence="3" id="KW-0472">Membrane</keyword>
<comment type="subcellular location">
    <subcellularLocation>
        <location evidence="1">Cell outer membrane</location>
    </subcellularLocation>
</comment>
<dbReference type="GO" id="GO:0009279">
    <property type="term" value="C:cell outer membrane"/>
    <property type="evidence" value="ECO:0007669"/>
    <property type="project" value="UniProtKB-SubCell"/>
</dbReference>
<dbReference type="InterPro" id="IPR011990">
    <property type="entry name" value="TPR-like_helical_dom_sf"/>
</dbReference>
<evidence type="ECO:0000256" key="4">
    <source>
        <dbReference type="ARBA" id="ARBA00023237"/>
    </source>
</evidence>
<comment type="caution">
    <text evidence="6">The sequence shown here is derived from an EMBL/GenBank/DDBJ whole genome shotgun (WGS) entry which is preliminary data.</text>
</comment>
<dbReference type="Gene3D" id="1.25.40.390">
    <property type="match status" value="1"/>
</dbReference>
<dbReference type="Pfam" id="PF07980">
    <property type="entry name" value="SusD_RagB"/>
    <property type="match status" value="1"/>
</dbReference>
<accession>A0A5J4QAX2</accession>
<sequence>MIRDFLIDNEASPAFGKWFVADGYATRTVQYRLWYPFFMNVTGDIPEELYAKDANGNPQMTAFGEHLVLNNTPATFRDLYVFRLAETYLLRAEAYLGKNNSSAAAADINVVRARAKAPLVDASNVDIEYLLDERLRELCFEELRLLTLCRMGKYVERTRRYNSTYIFSDGTPYESSGTSMQEYHNLWPIPFSEIERNIDVKMEQNPGYTN</sequence>
<dbReference type="SUPFAM" id="SSF48452">
    <property type="entry name" value="TPR-like"/>
    <property type="match status" value="1"/>
</dbReference>
<reference evidence="6" key="1">
    <citation type="submission" date="2019-03" db="EMBL/GenBank/DDBJ databases">
        <title>Single cell metagenomics reveals metabolic interactions within the superorganism composed of flagellate Streblomastix strix and complex community of Bacteroidetes bacteria on its surface.</title>
        <authorList>
            <person name="Treitli S.C."/>
            <person name="Kolisko M."/>
            <person name="Husnik F."/>
            <person name="Keeling P."/>
            <person name="Hampl V."/>
        </authorList>
    </citation>
    <scope>NUCLEOTIDE SEQUENCE</scope>
    <source>
        <strain evidence="6">STM</strain>
    </source>
</reference>
<evidence type="ECO:0000259" key="5">
    <source>
        <dbReference type="Pfam" id="PF07980"/>
    </source>
</evidence>
<dbReference type="InterPro" id="IPR012944">
    <property type="entry name" value="SusD_RagB_dom"/>
</dbReference>
<feature type="domain" description="RagB/SusD" evidence="5">
    <location>
        <begin position="78"/>
        <end position="208"/>
    </location>
</feature>
<evidence type="ECO:0000256" key="1">
    <source>
        <dbReference type="ARBA" id="ARBA00004442"/>
    </source>
</evidence>
<keyword evidence="2" id="KW-0732">Signal</keyword>